<sequence length="102" mass="12070">MEKWKKKRSNFVKMANLREWLCSKRSLLFPTKCILLKVTSLLRHKGRGNRQGLVSLYKDMESCGGYEDIQVMWEMLHSSCPANACKTKRSKRSYWSFCFRPT</sequence>
<protein>
    <submittedName>
        <fullName evidence="1">Uncharacterized protein</fullName>
    </submittedName>
</protein>
<dbReference type="Proteomes" id="UP001324115">
    <property type="component" value="Unassembled WGS sequence"/>
</dbReference>
<name>A0AAN7EXZ8_QUERU</name>
<evidence type="ECO:0000313" key="2">
    <source>
        <dbReference type="Proteomes" id="UP001324115"/>
    </source>
</evidence>
<dbReference type="AlphaFoldDB" id="A0AAN7EXZ8"/>
<accession>A0AAN7EXZ8</accession>
<dbReference type="EMBL" id="JAXUIC010000007">
    <property type="protein sequence ID" value="KAK4582320.1"/>
    <property type="molecule type" value="Genomic_DNA"/>
</dbReference>
<reference evidence="1 2" key="1">
    <citation type="journal article" date="2023" name="G3 (Bethesda)">
        <title>A haplotype-resolved chromosome-scale genome for Quercus rubra L. provides insights into the genetics of adaptive traits for red oak species.</title>
        <authorList>
            <person name="Kapoor B."/>
            <person name="Jenkins J."/>
            <person name="Schmutz J."/>
            <person name="Zhebentyayeva T."/>
            <person name="Kuelheim C."/>
            <person name="Coggeshall M."/>
            <person name="Heim C."/>
            <person name="Lasky J.R."/>
            <person name="Leites L."/>
            <person name="Islam-Faridi N."/>
            <person name="Romero-Severson J."/>
            <person name="DeLeo V.L."/>
            <person name="Lucas S.M."/>
            <person name="Lazic D."/>
            <person name="Gailing O."/>
            <person name="Carlson J."/>
            <person name="Staton M."/>
        </authorList>
    </citation>
    <scope>NUCLEOTIDE SEQUENCE [LARGE SCALE GENOMIC DNA]</scope>
    <source>
        <tissue evidence="1">Dormant leaf buds and twig bark tissues</tissue>
    </source>
</reference>
<evidence type="ECO:0000313" key="1">
    <source>
        <dbReference type="EMBL" id="KAK4582320.1"/>
    </source>
</evidence>
<proteinExistence type="predicted"/>
<gene>
    <name evidence="1" type="ORF">RGQ29_025484</name>
</gene>
<dbReference type="PANTHER" id="PTHR33181:SF15">
    <property type="entry name" value="PROTEIN FAR1-RELATED SEQUENCE"/>
    <property type="match status" value="1"/>
</dbReference>
<keyword evidence="2" id="KW-1185">Reference proteome</keyword>
<organism evidence="1 2">
    <name type="scientific">Quercus rubra</name>
    <name type="common">Northern red oak</name>
    <name type="synonym">Quercus borealis</name>
    <dbReference type="NCBI Taxonomy" id="3512"/>
    <lineage>
        <taxon>Eukaryota</taxon>
        <taxon>Viridiplantae</taxon>
        <taxon>Streptophyta</taxon>
        <taxon>Embryophyta</taxon>
        <taxon>Tracheophyta</taxon>
        <taxon>Spermatophyta</taxon>
        <taxon>Magnoliopsida</taxon>
        <taxon>eudicotyledons</taxon>
        <taxon>Gunneridae</taxon>
        <taxon>Pentapetalae</taxon>
        <taxon>rosids</taxon>
        <taxon>fabids</taxon>
        <taxon>Fagales</taxon>
        <taxon>Fagaceae</taxon>
        <taxon>Quercus</taxon>
    </lineage>
</organism>
<comment type="caution">
    <text evidence="1">The sequence shown here is derived from an EMBL/GenBank/DDBJ whole genome shotgun (WGS) entry which is preliminary data.</text>
</comment>
<dbReference type="PANTHER" id="PTHR33181">
    <property type="entry name" value="OS01G0778500 PROTEIN"/>
    <property type="match status" value="1"/>
</dbReference>